<dbReference type="RefSeq" id="WP_189372346.1">
    <property type="nucleotide sequence ID" value="NZ_BMYW01000001.1"/>
</dbReference>
<name>A0ABQ2YC65_9NEIS</name>
<reference evidence="2" key="1">
    <citation type="journal article" date="2019" name="Int. J. Syst. Evol. Microbiol.">
        <title>The Global Catalogue of Microorganisms (GCM) 10K type strain sequencing project: providing services to taxonomists for standard genome sequencing and annotation.</title>
        <authorList>
            <consortium name="The Broad Institute Genomics Platform"/>
            <consortium name="The Broad Institute Genome Sequencing Center for Infectious Disease"/>
            <person name="Wu L."/>
            <person name="Ma J."/>
        </authorList>
    </citation>
    <scope>NUCLEOTIDE SEQUENCE [LARGE SCALE GENOMIC DNA]</scope>
    <source>
        <strain evidence="2">KCTC 32041</strain>
    </source>
</reference>
<protein>
    <recommendedName>
        <fullName evidence="3">Phage integrase family protein</fullName>
    </recommendedName>
</protein>
<gene>
    <name evidence="1" type="ORF">GCM10011290_02830</name>
</gene>
<proteinExistence type="predicted"/>
<comment type="caution">
    <text evidence="1">The sequence shown here is derived from an EMBL/GenBank/DDBJ whole genome shotgun (WGS) entry which is preliminary data.</text>
</comment>
<accession>A0ABQ2YC65</accession>
<sequence>MAKTDSRFEDDSLGALCQLVVIEPDALRPLLDWINAPPNLQQLRSVIDNLVELFEVGQHSPLLPEFALDEAQIASWKSILEILQASLPTKLSSELQHLNARKKVRPDGLIGDYPEYASLVASEPGYPENEITVIRYLHFIALGAAAGYRQQIASGEVKQPTGCIDTGMRKIRDLATPNKRPVFPIPDLRAETTLKACQAALEALTNANADKASQEWGDQIRGLFRAYSEKRESQRKRYELELDKIGEIRKIPAQEDPDWASETGTTDQSANPVRVITTFISRPDEASCRELMRLGLSPEECTTQSAVALNDPGAPRLAQNEARLSRLRSRGLLHGIIQAAQALPDSWGTPTAYEIERLVRQLSNEPQPDLKTVPQDEMPALRAILLLRLWTGRALDDLLSLRIVSNPEDYAFRDQNSLIFIEDTATLLIPISSPSRKRGINPIDQALIQSPELSGRPTSTESSILVSLPKAATSILQNYFHNWKLTKKRKTHRRPFEHCTTDFAAGIKAYLAHINGQHATRWTDARLSHIMRQAIFQSTGDQVFVYLLTKQETGHAVVAAHYQCTDVAYLAAIFQRAHAWIISTVRDGTAPHLPSIESLPHPLAPAVGSSLAVSDTFVRELCSHLKLIIRSQQRQSPSLTTWIGIHNALAAYIAHWLGFCSGYRAVRDPLHDPRELDQQTGLLVISDKDDDHYRHSRVVCLPLNFVEQMHAYVEHLLSLATKLTSKPSLQSEIRGLCQRYRNADTRWDGTDQAMPFLFFLSPQLRVRNVSPSTLAEFNPTELPGNIDRHYLRSKLSALGAPGEHIDYFMGHWERGEEPYQQYSMVSPLQIGLTLQPYLEKISKACGWSVQIGLRGC</sequence>
<organism evidence="1 2">
    <name type="scientific">Vogesella alkaliphila</name>
    <dbReference type="NCBI Taxonomy" id="1193621"/>
    <lineage>
        <taxon>Bacteria</taxon>
        <taxon>Pseudomonadati</taxon>
        <taxon>Pseudomonadota</taxon>
        <taxon>Betaproteobacteria</taxon>
        <taxon>Neisseriales</taxon>
        <taxon>Chromobacteriaceae</taxon>
        <taxon>Vogesella</taxon>
    </lineage>
</organism>
<keyword evidence="2" id="KW-1185">Reference proteome</keyword>
<evidence type="ECO:0008006" key="3">
    <source>
        <dbReference type="Google" id="ProtNLM"/>
    </source>
</evidence>
<dbReference type="EMBL" id="BMYW01000001">
    <property type="protein sequence ID" value="GGX78869.1"/>
    <property type="molecule type" value="Genomic_DNA"/>
</dbReference>
<evidence type="ECO:0000313" key="2">
    <source>
        <dbReference type="Proteomes" id="UP000600877"/>
    </source>
</evidence>
<evidence type="ECO:0000313" key="1">
    <source>
        <dbReference type="EMBL" id="GGX78869.1"/>
    </source>
</evidence>
<dbReference type="Proteomes" id="UP000600877">
    <property type="component" value="Unassembled WGS sequence"/>
</dbReference>